<organism evidence="1 2">
    <name type="scientific">Dallia pectoralis</name>
    <name type="common">Alaska blackfish</name>
    <dbReference type="NCBI Taxonomy" id="75939"/>
    <lineage>
        <taxon>Eukaryota</taxon>
        <taxon>Metazoa</taxon>
        <taxon>Chordata</taxon>
        <taxon>Craniata</taxon>
        <taxon>Vertebrata</taxon>
        <taxon>Euteleostomi</taxon>
        <taxon>Actinopterygii</taxon>
        <taxon>Neopterygii</taxon>
        <taxon>Teleostei</taxon>
        <taxon>Protacanthopterygii</taxon>
        <taxon>Esociformes</taxon>
        <taxon>Umbridae</taxon>
        <taxon>Dallia</taxon>
    </lineage>
</organism>
<name>A0ACC2F4J1_DALPE</name>
<sequence length="230" mass="24972">MPLRSNLAGDSQPSLAFSTEARGPVGSLVLVNGALGACQTQVHGHPAPVTTPRRDYPPDPLILNIATPETLLSLTPPFCFPRLVQGHSLSLGIALVRAALCCHYSAFIDRELRVGLKAIRWAGKQIIEPLSARGIDPCCHPATPVTPSRYRAIHGGATGSNDFPHLPMACFHSELIANDNRRAGVMETPQTLSVEYLLEFRPGVRRFWDLRACRVGEGEENPARICILTP</sequence>
<reference evidence="1" key="1">
    <citation type="submission" date="2021-05" db="EMBL/GenBank/DDBJ databases">
        <authorList>
            <person name="Pan Q."/>
            <person name="Jouanno E."/>
            <person name="Zahm M."/>
            <person name="Klopp C."/>
            <person name="Cabau C."/>
            <person name="Louis A."/>
            <person name="Berthelot C."/>
            <person name="Parey E."/>
            <person name="Roest Crollius H."/>
            <person name="Montfort J."/>
            <person name="Robinson-Rechavi M."/>
            <person name="Bouchez O."/>
            <person name="Lampietro C."/>
            <person name="Lopez Roques C."/>
            <person name="Donnadieu C."/>
            <person name="Postlethwait J."/>
            <person name="Bobe J."/>
            <person name="Dillon D."/>
            <person name="Chandos A."/>
            <person name="von Hippel F."/>
            <person name="Guiguen Y."/>
        </authorList>
    </citation>
    <scope>NUCLEOTIDE SEQUENCE</scope>
    <source>
        <strain evidence="1">YG-Jan2019</strain>
    </source>
</reference>
<evidence type="ECO:0000313" key="2">
    <source>
        <dbReference type="Proteomes" id="UP001157502"/>
    </source>
</evidence>
<comment type="caution">
    <text evidence="1">The sequence shown here is derived from an EMBL/GenBank/DDBJ whole genome shotgun (WGS) entry which is preliminary data.</text>
</comment>
<accession>A0ACC2F4J1</accession>
<dbReference type="EMBL" id="CM055761">
    <property type="protein sequence ID" value="KAJ7986293.1"/>
    <property type="molecule type" value="Genomic_DNA"/>
</dbReference>
<gene>
    <name evidence="1" type="ORF">DPEC_G00338430</name>
</gene>
<protein>
    <submittedName>
        <fullName evidence="1">Uncharacterized protein</fullName>
    </submittedName>
</protein>
<dbReference type="Proteomes" id="UP001157502">
    <property type="component" value="Chromosome 34"/>
</dbReference>
<evidence type="ECO:0000313" key="1">
    <source>
        <dbReference type="EMBL" id="KAJ7986293.1"/>
    </source>
</evidence>
<keyword evidence="2" id="KW-1185">Reference proteome</keyword>
<proteinExistence type="predicted"/>